<gene>
    <name evidence="1" type="ORF">ABVK25_009897</name>
</gene>
<evidence type="ECO:0000313" key="1">
    <source>
        <dbReference type="EMBL" id="KAL2049802.1"/>
    </source>
</evidence>
<sequence>MGIPGMATFETHIIHEEAWDGMGCNECIADEYNQPGILYRTVLGPSSSPKRMGKARKLAYEEANPPTGKAAQFSTFKAFFNSTQTVENKGSKHFVLTSSYEFDWLWSEVISEYSSGDLTVHTDRLVAIFGVASRIKTRTGFTYAAELWREFMHYNLLWGPEKPMPIYHDPRMYLAPS</sequence>
<accession>A0ABR4AXZ6</accession>
<evidence type="ECO:0000313" key="2">
    <source>
        <dbReference type="Proteomes" id="UP001590951"/>
    </source>
</evidence>
<name>A0ABR4AXZ6_9LECA</name>
<keyword evidence="2" id="KW-1185">Reference proteome</keyword>
<protein>
    <submittedName>
        <fullName evidence="1">Uncharacterized protein</fullName>
    </submittedName>
</protein>
<dbReference type="EMBL" id="JBHFEH010000057">
    <property type="protein sequence ID" value="KAL2049802.1"/>
    <property type="molecule type" value="Genomic_DNA"/>
</dbReference>
<dbReference type="PANTHER" id="PTHR33112">
    <property type="entry name" value="DOMAIN PROTEIN, PUTATIVE-RELATED"/>
    <property type="match status" value="1"/>
</dbReference>
<reference evidence="1 2" key="1">
    <citation type="submission" date="2024-09" db="EMBL/GenBank/DDBJ databases">
        <title>Rethinking Asexuality: The Enigmatic Case of Functional Sexual Genes in Lepraria (Stereocaulaceae).</title>
        <authorList>
            <person name="Doellman M."/>
            <person name="Sun Y."/>
            <person name="Barcenas-Pena A."/>
            <person name="Lumbsch H.T."/>
            <person name="Grewe F."/>
        </authorList>
    </citation>
    <scope>NUCLEOTIDE SEQUENCE [LARGE SCALE GENOMIC DNA]</scope>
    <source>
        <strain evidence="1 2">Grewe 0041</strain>
    </source>
</reference>
<proteinExistence type="predicted"/>
<dbReference type="PANTHER" id="PTHR33112:SF8">
    <property type="entry name" value="HETEROKARYON INCOMPATIBILITY DOMAIN-CONTAINING PROTEIN"/>
    <property type="match status" value="1"/>
</dbReference>
<dbReference type="Proteomes" id="UP001590951">
    <property type="component" value="Unassembled WGS sequence"/>
</dbReference>
<organism evidence="1 2">
    <name type="scientific">Lepraria finkii</name>
    <dbReference type="NCBI Taxonomy" id="1340010"/>
    <lineage>
        <taxon>Eukaryota</taxon>
        <taxon>Fungi</taxon>
        <taxon>Dikarya</taxon>
        <taxon>Ascomycota</taxon>
        <taxon>Pezizomycotina</taxon>
        <taxon>Lecanoromycetes</taxon>
        <taxon>OSLEUM clade</taxon>
        <taxon>Lecanoromycetidae</taxon>
        <taxon>Lecanorales</taxon>
        <taxon>Lecanorineae</taxon>
        <taxon>Stereocaulaceae</taxon>
        <taxon>Lepraria</taxon>
    </lineage>
</organism>
<comment type="caution">
    <text evidence="1">The sequence shown here is derived from an EMBL/GenBank/DDBJ whole genome shotgun (WGS) entry which is preliminary data.</text>
</comment>